<evidence type="ECO:0000256" key="5">
    <source>
        <dbReference type="PROSITE-ProRule" id="PRU00182"/>
    </source>
</evidence>
<accession>A0A9D9D9L4</accession>
<protein>
    <recommendedName>
        <fullName evidence="6">Pseudouridine synthase</fullName>
        <ecNumber evidence="6">5.4.99.-</ecNumber>
    </recommendedName>
</protein>
<dbReference type="Proteomes" id="UP000823629">
    <property type="component" value="Unassembled WGS sequence"/>
</dbReference>
<reference evidence="8" key="2">
    <citation type="journal article" date="2021" name="PeerJ">
        <title>Extensive microbial diversity within the chicken gut microbiome revealed by metagenomics and culture.</title>
        <authorList>
            <person name="Gilroy R."/>
            <person name="Ravi A."/>
            <person name="Getino M."/>
            <person name="Pursley I."/>
            <person name="Horton D.L."/>
            <person name="Alikhan N.F."/>
            <person name="Baker D."/>
            <person name="Gharbi K."/>
            <person name="Hall N."/>
            <person name="Watson M."/>
            <person name="Adriaenssens E.M."/>
            <person name="Foster-Nyarko E."/>
            <person name="Jarju S."/>
            <person name="Secka A."/>
            <person name="Antonio M."/>
            <person name="Oren A."/>
            <person name="Chaudhuri R.R."/>
            <person name="La Ragione R."/>
            <person name="Hildebrand F."/>
            <person name="Pallen M.J."/>
        </authorList>
    </citation>
    <scope>NUCLEOTIDE SEQUENCE</scope>
    <source>
        <strain evidence="8">1748</strain>
    </source>
</reference>
<dbReference type="InterPro" id="IPR020103">
    <property type="entry name" value="PsdUridine_synth_cat_dom_sf"/>
</dbReference>
<evidence type="ECO:0000259" key="7">
    <source>
        <dbReference type="Pfam" id="PF00849"/>
    </source>
</evidence>
<dbReference type="InterPro" id="IPR036986">
    <property type="entry name" value="S4_RNA-bd_sf"/>
</dbReference>
<comment type="function">
    <text evidence="6">Responsible for synthesis of pseudouridine from uracil.</text>
</comment>
<name>A0A9D9D9L4_9BACL</name>
<dbReference type="PROSITE" id="PS50889">
    <property type="entry name" value="S4"/>
    <property type="match status" value="1"/>
</dbReference>
<dbReference type="Gene3D" id="3.10.290.10">
    <property type="entry name" value="RNA-binding S4 domain"/>
    <property type="match status" value="1"/>
</dbReference>
<dbReference type="GO" id="GO:0006396">
    <property type="term" value="P:RNA processing"/>
    <property type="evidence" value="ECO:0007669"/>
    <property type="project" value="UniProtKB-ARBA"/>
</dbReference>
<dbReference type="NCBIfam" id="TIGR00005">
    <property type="entry name" value="rluA_subfam"/>
    <property type="match status" value="1"/>
</dbReference>
<evidence type="ECO:0000313" key="9">
    <source>
        <dbReference type="Proteomes" id="UP000823629"/>
    </source>
</evidence>
<dbReference type="PROSITE" id="PS01129">
    <property type="entry name" value="PSI_RLU"/>
    <property type="match status" value="1"/>
</dbReference>
<dbReference type="InterPro" id="IPR006145">
    <property type="entry name" value="PsdUridine_synth_RsuA/RluA"/>
</dbReference>
<dbReference type="GO" id="GO:0001522">
    <property type="term" value="P:pseudouridine synthesis"/>
    <property type="evidence" value="ECO:0007669"/>
    <property type="project" value="InterPro"/>
</dbReference>
<dbReference type="InterPro" id="IPR050188">
    <property type="entry name" value="RluA_PseudoU_synthase"/>
</dbReference>
<dbReference type="InterPro" id="IPR006225">
    <property type="entry name" value="PsdUridine_synth_RluC/D"/>
</dbReference>
<comment type="caution">
    <text evidence="8">The sequence shown here is derived from an EMBL/GenBank/DDBJ whole genome shotgun (WGS) entry which is preliminary data.</text>
</comment>
<evidence type="ECO:0000256" key="4">
    <source>
        <dbReference type="PIRSR" id="PIRSR606225-1"/>
    </source>
</evidence>
<proteinExistence type="inferred from homology"/>
<evidence type="ECO:0000256" key="3">
    <source>
        <dbReference type="ARBA" id="ARBA00023235"/>
    </source>
</evidence>
<comment type="catalytic activity">
    <reaction evidence="1 6">
        <text>a uridine in RNA = a pseudouridine in RNA</text>
        <dbReference type="Rhea" id="RHEA:48348"/>
        <dbReference type="Rhea" id="RHEA-COMP:12068"/>
        <dbReference type="Rhea" id="RHEA-COMP:12069"/>
        <dbReference type="ChEBI" id="CHEBI:65314"/>
        <dbReference type="ChEBI" id="CHEBI:65315"/>
    </reaction>
</comment>
<dbReference type="Gene3D" id="3.30.2350.10">
    <property type="entry name" value="Pseudouridine synthase"/>
    <property type="match status" value="1"/>
</dbReference>
<keyword evidence="5" id="KW-0694">RNA-binding</keyword>
<dbReference type="EMBL" id="JADING010000082">
    <property type="protein sequence ID" value="MBO8414408.1"/>
    <property type="molecule type" value="Genomic_DNA"/>
</dbReference>
<dbReference type="InterPro" id="IPR006224">
    <property type="entry name" value="PsdUridine_synth_RluA-like_CS"/>
</dbReference>
<dbReference type="CDD" id="cd02869">
    <property type="entry name" value="PseudoU_synth_RluA_like"/>
    <property type="match status" value="1"/>
</dbReference>
<evidence type="ECO:0000256" key="6">
    <source>
        <dbReference type="RuleBase" id="RU362028"/>
    </source>
</evidence>
<dbReference type="Pfam" id="PF00849">
    <property type="entry name" value="PseudoU_synth_2"/>
    <property type="match status" value="1"/>
</dbReference>
<feature type="domain" description="Pseudouridine synthase RsuA/RluA-like" evidence="7">
    <location>
        <begin position="91"/>
        <end position="251"/>
    </location>
</feature>
<dbReference type="PANTHER" id="PTHR21600:SF83">
    <property type="entry name" value="PSEUDOURIDYLATE SYNTHASE RPUSD4, MITOCHONDRIAL"/>
    <property type="match status" value="1"/>
</dbReference>
<dbReference type="GO" id="GO:0009982">
    <property type="term" value="F:pseudouridine synthase activity"/>
    <property type="evidence" value="ECO:0007669"/>
    <property type="project" value="InterPro"/>
</dbReference>
<gene>
    <name evidence="8" type="ORF">IAC78_02900</name>
</gene>
<evidence type="ECO:0000313" key="8">
    <source>
        <dbReference type="EMBL" id="MBO8414408.1"/>
    </source>
</evidence>
<organism evidence="8 9">
    <name type="scientific">Candidatus Scatoplasma merdavium</name>
    <dbReference type="NCBI Taxonomy" id="2840932"/>
    <lineage>
        <taxon>Bacteria</taxon>
        <taxon>Bacillati</taxon>
        <taxon>Bacillota</taxon>
        <taxon>Bacilli</taxon>
        <taxon>Bacillales</taxon>
        <taxon>Candidatus Scatoplasma</taxon>
    </lineage>
</organism>
<dbReference type="CDD" id="cd00165">
    <property type="entry name" value="S4"/>
    <property type="match status" value="1"/>
</dbReference>
<evidence type="ECO:0000256" key="2">
    <source>
        <dbReference type="ARBA" id="ARBA00010876"/>
    </source>
</evidence>
<dbReference type="GO" id="GO:0003723">
    <property type="term" value="F:RNA binding"/>
    <property type="evidence" value="ECO:0007669"/>
    <property type="project" value="UniProtKB-KW"/>
</dbReference>
<feature type="active site" evidence="4">
    <location>
        <position position="145"/>
    </location>
</feature>
<dbReference type="EC" id="5.4.99.-" evidence="6"/>
<reference evidence="8" key="1">
    <citation type="submission" date="2020-10" db="EMBL/GenBank/DDBJ databases">
        <authorList>
            <person name="Gilroy R."/>
        </authorList>
    </citation>
    <scope>NUCLEOTIDE SEQUENCE</scope>
    <source>
        <strain evidence="8">1748</strain>
    </source>
</reference>
<dbReference type="PANTHER" id="PTHR21600">
    <property type="entry name" value="MITOCHONDRIAL RNA PSEUDOURIDINE SYNTHASE"/>
    <property type="match status" value="1"/>
</dbReference>
<comment type="similarity">
    <text evidence="2 6">Belongs to the pseudouridine synthase RluA family.</text>
</comment>
<sequence>MKFIIDENSANQRMDKIVKRILKEAPLSFIYKMFRNKDVKVDGKRVMIDYKPQLGQEVEIYIKEQLLEEFSKTQVVRPVKSNMDIIYEDDNLLIVNKPKGLLVHGDESEKRVTLTNIFLNYLIAKGEYDPNNPTNFVPGPAHRLDRNTSGIVVFGKNLETLRELLILFSDKKHIEKTYIALLVGVTPKEGEIDFPLFKDSSTGKVKIGYITSGAKSALTKYERIKAYSNYSLVRAKLITGRTHQLRVHFQAIRHPIVGDAKYGDFKVNEKFKSRFGLNSQFLHASTFEFKDIQGKLAYMSNKKFEAPLPKKEQDILSDLAFDKTL</sequence>
<dbReference type="SUPFAM" id="SSF55120">
    <property type="entry name" value="Pseudouridine synthase"/>
    <property type="match status" value="1"/>
</dbReference>
<keyword evidence="3 6" id="KW-0413">Isomerase</keyword>
<dbReference type="GO" id="GO:0140098">
    <property type="term" value="F:catalytic activity, acting on RNA"/>
    <property type="evidence" value="ECO:0007669"/>
    <property type="project" value="UniProtKB-ARBA"/>
</dbReference>
<dbReference type="AlphaFoldDB" id="A0A9D9D9L4"/>
<evidence type="ECO:0000256" key="1">
    <source>
        <dbReference type="ARBA" id="ARBA00000073"/>
    </source>
</evidence>